<keyword evidence="4" id="KW-0689">Ribosomal protein</keyword>
<dbReference type="AlphaFoldDB" id="A0A2T7NPP5"/>
<dbReference type="Pfam" id="PF10147">
    <property type="entry name" value="CR6_interact"/>
    <property type="match status" value="1"/>
</dbReference>
<evidence type="ECO:0000256" key="11">
    <source>
        <dbReference type="ARBA" id="ARBA00035184"/>
    </source>
</evidence>
<dbReference type="GO" id="GO:0005840">
    <property type="term" value="C:ribosome"/>
    <property type="evidence" value="ECO:0007669"/>
    <property type="project" value="UniProtKB-KW"/>
</dbReference>
<feature type="compositionally biased region" description="Basic and acidic residues" evidence="14">
    <location>
        <begin position="174"/>
        <end position="191"/>
    </location>
</feature>
<dbReference type="STRING" id="400727.A0A2T7NPP5"/>
<keyword evidence="6" id="KW-0496">Mitochondrion</keyword>
<comment type="function">
    <text evidence="13">Acts as a negative regulator of G1 to S cell cycle phase progression by inhibiting cyclin-dependent kinases. Inhibitory effects are additive with GADD45 proteins but also occur in the absence of GADD45 proteins. Acts as a repressor of the orphan nuclear receptor NR4A1 by inhibiting AB domain-mediated transcriptional activity. May be involved in the hormone-mediated regulation of NR4A1 transcriptional activity. May play a role in mitochondrial protein synthesis.</text>
</comment>
<evidence type="ECO:0000256" key="7">
    <source>
        <dbReference type="ARBA" id="ARBA00023242"/>
    </source>
</evidence>
<dbReference type="InterPro" id="IPR043035">
    <property type="entry name" value="Ribosomal_mL64_sf"/>
</dbReference>
<name>A0A2T7NPP5_POMCA</name>
<evidence type="ECO:0000256" key="1">
    <source>
        <dbReference type="ARBA" id="ARBA00004123"/>
    </source>
</evidence>
<dbReference type="PANTHER" id="PTHR31761:SF1">
    <property type="entry name" value="LARGE RIBOSOMAL SUBUNIT PROTEIN ML64"/>
    <property type="match status" value="1"/>
</dbReference>
<evidence type="ECO:0000256" key="4">
    <source>
        <dbReference type="ARBA" id="ARBA00022980"/>
    </source>
</evidence>
<dbReference type="InterPro" id="IPR018472">
    <property type="entry name" value="Ribosomal_mL64"/>
</dbReference>
<dbReference type="GO" id="GO:0005739">
    <property type="term" value="C:mitochondrion"/>
    <property type="evidence" value="ECO:0007669"/>
    <property type="project" value="UniProtKB-SubCell"/>
</dbReference>
<dbReference type="EMBL" id="PZQS01000010">
    <property type="protein sequence ID" value="PVD23122.1"/>
    <property type="molecule type" value="Genomic_DNA"/>
</dbReference>
<evidence type="ECO:0000256" key="10">
    <source>
        <dbReference type="ARBA" id="ARBA00030700"/>
    </source>
</evidence>
<comment type="similarity">
    <text evidence="3">Belongs to the mitochondrion-specific ribosomal protein mL64 family.</text>
</comment>
<evidence type="ECO:0000256" key="12">
    <source>
        <dbReference type="ARBA" id="ARBA00035485"/>
    </source>
</evidence>
<comment type="caution">
    <text evidence="15">The sequence shown here is derived from an EMBL/GenBank/DDBJ whole genome shotgun (WGS) entry which is preliminary data.</text>
</comment>
<evidence type="ECO:0000256" key="3">
    <source>
        <dbReference type="ARBA" id="ARBA00005421"/>
    </source>
</evidence>
<keyword evidence="8" id="KW-0687">Ribonucleoprotein</keyword>
<evidence type="ECO:0000256" key="2">
    <source>
        <dbReference type="ARBA" id="ARBA00004173"/>
    </source>
</evidence>
<dbReference type="GO" id="GO:0005634">
    <property type="term" value="C:nucleus"/>
    <property type="evidence" value="ECO:0007669"/>
    <property type="project" value="UniProtKB-SubCell"/>
</dbReference>
<evidence type="ECO:0000256" key="9">
    <source>
        <dbReference type="ARBA" id="ARBA00023306"/>
    </source>
</evidence>
<dbReference type="OMA" id="EPHSWIH"/>
<dbReference type="Proteomes" id="UP000245119">
    <property type="component" value="Linkage Group LG10"/>
</dbReference>
<dbReference type="OrthoDB" id="6123867at2759"/>
<keyword evidence="5" id="KW-0175">Coiled coil</keyword>
<keyword evidence="16" id="KW-1185">Reference proteome</keyword>
<keyword evidence="9" id="KW-0131">Cell cycle</keyword>
<evidence type="ECO:0000313" key="15">
    <source>
        <dbReference type="EMBL" id="PVD23122.1"/>
    </source>
</evidence>
<protein>
    <recommendedName>
        <fullName evidence="11">Large ribosomal subunit protein mL64</fullName>
    </recommendedName>
    <alternativeName>
        <fullName evidence="10">39S ribosomal protein L59, mitochondrial</fullName>
    </alternativeName>
    <alternativeName>
        <fullName evidence="12">Growth arrest and DNA damage-inducible proteins-interacting protein 1</fullName>
    </alternativeName>
</protein>
<organism evidence="15 16">
    <name type="scientific">Pomacea canaliculata</name>
    <name type="common">Golden apple snail</name>
    <dbReference type="NCBI Taxonomy" id="400727"/>
    <lineage>
        <taxon>Eukaryota</taxon>
        <taxon>Metazoa</taxon>
        <taxon>Spiralia</taxon>
        <taxon>Lophotrochozoa</taxon>
        <taxon>Mollusca</taxon>
        <taxon>Gastropoda</taxon>
        <taxon>Caenogastropoda</taxon>
        <taxon>Architaenioglossa</taxon>
        <taxon>Ampullarioidea</taxon>
        <taxon>Ampullariidae</taxon>
        <taxon>Pomacea</taxon>
    </lineage>
</organism>
<dbReference type="Gene3D" id="6.10.280.120">
    <property type="entry name" value="Growth arrest and DNA-damage-inducible proteins-interacting protein 1"/>
    <property type="match status" value="1"/>
</dbReference>
<evidence type="ECO:0000313" key="16">
    <source>
        <dbReference type="Proteomes" id="UP000245119"/>
    </source>
</evidence>
<gene>
    <name evidence="15" type="ORF">C0Q70_16385</name>
</gene>
<evidence type="ECO:0000256" key="5">
    <source>
        <dbReference type="ARBA" id="ARBA00023054"/>
    </source>
</evidence>
<evidence type="ECO:0000256" key="8">
    <source>
        <dbReference type="ARBA" id="ARBA00023274"/>
    </source>
</evidence>
<dbReference type="GO" id="GO:1990904">
    <property type="term" value="C:ribonucleoprotein complex"/>
    <property type="evidence" value="ECO:0007669"/>
    <property type="project" value="UniProtKB-KW"/>
</dbReference>
<keyword evidence="7" id="KW-0539">Nucleus</keyword>
<evidence type="ECO:0000256" key="6">
    <source>
        <dbReference type="ARBA" id="ARBA00023128"/>
    </source>
</evidence>
<feature type="region of interest" description="Disordered" evidence="14">
    <location>
        <begin position="174"/>
        <end position="205"/>
    </location>
</feature>
<sequence>MEAAEEEEKIEALRDISGLRPVLKRRIHGQIPEIRNDYQQTLKYQRKLYAKFGKASGVDPRIMWLTKEEAIEQVELIKEWEPSLEKLLADLKAKKEADAKFIADREKKIETNMAKMNQWIDEYKQRKKKKDEDIKAKEAKKQKLIEEAREFFGYYVDPRDTKFQEMVEEKERQEKAKAKEIKKEKRKEKLTARLQAMAKESESSS</sequence>
<evidence type="ECO:0000256" key="13">
    <source>
        <dbReference type="ARBA" id="ARBA00060144"/>
    </source>
</evidence>
<proteinExistence type="inferred from homology"/>
<dbReference type="PANTHER" id="PTHR31761">
    <property type="entry name" value="GROWTH ARREST AND DNA DAMAGE-INDUCIBLE PROTEINS-INTERACTING PROTEIN 1 GADD45GIP1"/>
    <property type="match status" value="1"/>
</dbReference>
<reference evidence="15 16" key="1">
    <citation type="submission" date="2018-04" db="EMBL/GenBank/DDBJ databases">
        <title>The genome of golden apple snail Pomacea canaliculata provides insight into stress tolerance and invasive adaptation.</title>
        <authorList>
            <person name="Liu C."/>
            <person name="Liu B."/>
            <person name="Ren Y."/>
            <person name="Zhang Y."/>
            <person name="Wang H."/>
            <person name="Li S."/>
            <person name="Jiang F."/>
            <person name="Yin L."/>
            <person name="Zhang G."/>
            <person name="Qian W."/>
            <person name="Fan W."/>
        </authorList>
    </citation>
    <scope>NUCLEOTIDE SEQUENCE [LARGE SCALE GENOMIC DNA]</scope>
    <source>
        <strain evidence="15">SZHN2017</strain>
        <tissue evidence="15">Muscle</tissue>
    </source>
</reference>
<accession>A0A2T7NPP5</accession>
<evidence type="ECO:0000256" key="14">
    <source>
        <dbReference type="SAM" id="MobiDB-lite"/>
    </source>
</evidence>
<comment type="subcellular location">
    <subcellularLocation>
        <location evidence="2">Mitochondrion</location>
    </subcellularLocation>
    <subcellularLocation>
        <location evidence="1">Nucleus</location>
    </subcellularLocation>
</comment>